<dbReference type="GO" id="GO:0004674">
    <property type="term" value="F:protein serine/threonine kinase activity"/>
    <property type="evidence" value="ECO:0007669"/>
    <property type="project" value="UniProtKB-KW"/>
</dbReference>
<reference evidence="12 13" key="1">
    <citation type="submission" date="2021-02" db="EMBL/GenBank/DDBJ databases">
        <title>Porcisia hertigi Genome sequencing and assembly.</title>
        <authorList>
            <person name="Almutairi H."/>
            <person name="Gatherer D."/>
        </authorList>
    </citation>
    <scope>NUCLEOTIDE SEQUENCE [LARGE SCALE GENOMIC DNA]</scope>
    <source>
        <strain evidence="12 13">C119</strain>
    </source>
</reference>
<dbReference type="InterPro" id="IPR001245">
    <property type="entry name" value="Ser-Thr/Tyr_kinase_cat_dom"/>
</dbReference>
<gene>
    <name evidence="12" type="ORF">JKF63_05964</name>
</gene>
<evidence type="ECO:0000256" key="5">
    <source>
        <dbReference type="ARBA" id="ARBA00022777"/>
    </source>
</evidence>
<dbReference type="GO" id="GO:0016874">
    <property type="term" value="F:ligase activity"/>
    <property type="evidence" value="ECO:0007669"/>
    <property type="project" value="UniProtKB-KW"/>
</dbReference>
<feature type="region of interest" description="Disordered" evidence="9">
    <location>
        <begin position="1330"/>
        <end position="1395"/>
    </location>
</feature>
<proteinExistence type="inferred from homology"/>
<dbReference type="PROSITE" id="PS00108">
    <property type="entry name" value="PROTEIN_KINASE_ST"/>
    <property type="match status" value="1"/>
</dbReference>
<feature type="compositionally biased region" description="Polar residues" evidence="9">
    <location>
        <begin position="1033"/>
        <end position="1049"/>
    </location>
</feature>
<keyword evidence="2" id="KW-0436">Ligase</keyword>
<feature type="region of interest" description="Disordered" evidence="9">
    <location>
        <begin position="684"/>
        <end position="711"/>
    </location>
</feature>
<dbReference type="OrthoDB" id="267381at2759"/>
<dbReference type="InterPro" id="IPR011764">
    <property type="entry name" value="Biotin_carboxylation_dom"/>
</dbReference>
<dbReference type="PROSITE" id="PS00107">
    <property type="entry name" value="PROTEIN_KINASE_ATP"/>
    <property type="match status" value="1"/>
</dbReference>
<feature type="compositionally biased region" description="Low complexity" evidence="9">
    <location>
        <begin position="1811"/>
        <end position="1824"/>
    </location>
</feature>
<feature type="compositionally biased region" description="Polar residues" evidence="9">
    <location>
        <begin position="763"/>
        <end position="779"/>
    </location>
</feature>
<feature type="region of interest" description="Disordered" evidence="9">
    <location>
        <begin position="502"/>
        <end position="553"/>
    </location>
</feature>
<keyword evidence="6 8" id="KW-0067">ATP-binding</keyword>
<feature type="compositionally biased region" description="Polar residues" evidence="9">
    <location>
        <begin position="1797"/>
        <end position="1810"/>
    </location>
</feature>
<dbReference type="InterPro" id="IPR000719">
    <property type="entry name" value="Prot_kinase_dom"/>
</dbReference>
<feature type="compositionally biased region" description="Low complexity" evidence="9">
    <location>
        <begin position="2239"/>
        <end position="2252"/>
    </location>
</feature>
<dbReference type="GO" id="GO:0005524">
    <property type="term" value="F:ATP binding"/>
    <property type="evidence" value="ECO:0007669"/>
    <property type="project" value="UniProtKB-UniRule"/>
</dbReference>
<organism evidence="12 13">
    <name type="scientific">Porcisia hertigi</name>
    <dbReference type="NCBI Taxonomy" id="2761500"/>
    <lineage>
        <taxon>Eukaryota</taxon>
        <taxon>Discoba</taxon>
        <taxon>Euglenozoa</taxon>
        <taxon>Kinetoplastea</taxon>
        <taxon>Metakinetoplastina</taxon>
        <taxon>Trypanosomatida</taxon>
        <taxon>Trypanosomatidae</taxon>
        <taxon>Leishmaniinae</taxon>
        <taxon>Porcisia</taxon>
    </lineage>
</organism>
<evidence type="ECO:0000256" key="8">
    <source>
        <dbReference type="PROSITE-ProRule" id="PRU10141"/>
    </source>
</evidence>
<feature type="region of interest" description="Disordered" evidence="9">
    <location>
        <begin position="868"/>
        <end position="925"/>
    </location>
</feature>
<feature type="region of interest" description="Disordered" evidence="9">
    <location>
        <begin position="2665"/>
        <end position="2684"/>
    </location>
</feature>
<dbReference type="RefSeq" id="XP_067757623.1">
    <property type="nucleotide sequence ID" value="XM_067901917.1"/>
</dbReference>
<dbReference type="SMART" id="SM00220">
    <property type="entry name" value="S_TKc"/>
    <property type="match status" value="1"/>
</dbReference>
<feature type="region of interest" description="Disordered" evidence="9">
    <location>
        <begin position="2009"/>
        <end position="2057"/>
    </location>
</feature>
<dbReference type="EMBL" id="JAFJZO010000020">
    <property type="protein sequence ID" value="KAG5506461.1"/>
    <property type="molecule type" value="Genomic_DNA"/>
</dbReference>
<dbReference type="InterPro" id="IPR008271">
    <property type="entry name" value="Ser/Thr_kinase_AS"/>
</dbReference>
<feature type="region of interest" description="Disordered" evidence="9">
    <location>
        <begin position="2265"/>
        <end position="2292"/>
    </location>
</feature>
<dbReference type="KEGG" id="phet:94291994"/>
<evidence type="ECO:0000313" key="13">
    <source>
        <dbReference type="Proteomes" id="UP000674318"/>
    </source>
</evidence>
<feature type="compositionally biased region" description="Basic and acidic residues" evidence="9">
    <location>
        <begin position="2427"/>
        <end position="2451"/>
    </location>
</feature>
<feature type="region of interest" description="Disordered" evidence="9">
    <location>
        <begin position="255"/>
        <end position="292"/>
    </location>
</feature>
<comment type="caution">
    <text evidence="12">The sequence shown here is derived from an EMBL/GenBank/DDBJ whole genome shotgun (WGS) entry which is preliminary data.</text>
</comment>
<dbReference type="GO" id="GO:0005737">
    <property type="term" value="C:cytoplasm"/>
    <property type="evidence" value="ECO:0007669"/>
    <property type="project" value="TreeGrafter"/>
</dbReference>
<evidence type="ECO:0000256" key="4">
    <source>
        <dbReference type="ARBA" id="ARBA00022741"/>
    </source>
</evidence>
<feature type="compositionally biased region" description="Polar residues" evidence="9">
    <location>
        <begin position="896"/>
        <end position="913"/>
    </location>
</feature>
<feature type="compositionally biased region" description="Basic and acidic residues" evidence="9">
    <location>
        <begin position="2535"/>
        <end position="2547"/>
    </location>
</feature>
<feature type="compositionally biased region" description="Polar residues" evidence="9">
    <location>
        <begin position="2195"/>
        <end position="2213"/>
    </location>
</feature>
<feature type="region of interest" description="Disordered" evidence="9">
    <location>
        <begin position="574"/>
        <end position="594"/>
    </location>
</feature>
<feature type="region of interest" description="Disordered" evidence="9">
    <location>
        <begin position="1797"/>
        <end position="1837"/>
    </location>
</feature>
<feature type="region of interest" description="Disordered" evidence="9">
    <location>
        <begin position="2427"/>
        <end position="2459"/>
    </location>
</feature>
<feature type="region of interest" description="Disordered" evidence="9">
    <location>
        <begin position="1017"/>
        <end position="1059"/>
    </location>
</feature>
<dbReference type="GO" id="GO:0005634">
    <property type="term" value="C:nucleus"/>
    <property type="evidence" value="ECO:0007669"/>
    <property type="project" value="TreeGrafter"/>
</dbReference>
<comment type="similarity">
    <text evidence="7">Belongs to the protein kinase superfamily. Ser/Thr protein kinase family. GCN2 subfamily.</text>
</comment>
<evidence type="ECO:0000256" key="6">
    <source>
        <dbReference type="ARBA" id="ARBA00022840"/>
    </source>
</evidence>
<feature type="compositionally biased region" description="Polar residues" evidence="9">
    <location>
        <begin position="274"/>
        <end position="292"/>
    </location>
</feature>
<evidence type="ECO:0000259" key="10">
    <source>
        <dbReference type="PROSITE" id="PS50011"/>
    </source>
</evidence>
<feature type="region of interest" description="Disordered" evidence="9">
    <location>
        <begin position="304"/>
        <end position="335"/>
    </location>
</feature>
<feature type="region of interest" description="Disordered" evidence="9">
    <location>
        <begin position="2967"/>
        <end position="3038"/>
    </location>
</feature>
<feature type="compositionally biased region" description="Polar residues" evidence="9">
    <location>
        <begin position="529"/>
        <end position="544"/>
    </location>
</feature>
<feature type="region of interest" description="Disordered" evidence="9">
    <location>
        <begin position="750"/>
        <end position="810"/>
    </location>
</feature>
<feature type="region of interest" description="Disordered" evidence="9">
    <location>
        <begin position="2340"/>
        <end position="2388"/>
    </location>
</feature>
<feature type="domain" description="Protein kinase" evidence="10">
    <location>
        <begin position="2872"/>
        <end position="3323"/>
    </location>
</feature>
<name>A0A836I875_9TRYP</name>
<feature type="region of interest" description="Disordered" evidence="9">
    <location>
        <begin position="1675"/>
        <end position="1694"/>
    </location>
</feature>
<keyword evidence="4 8" id="KW-0547">Nucleotide-binding</keyword>
<evidence type="ECO:0000256" key="7">
    <source>
        <dbReference type="ARBA" id="ARBA00037982"/>
    </source>
</evidence>
<feature type="region of interest" description="Disordered" evidence="9">
    <location>
        <begin position="162"/>
        <end position="195"/>
    </location>
</feature>
<keyword evidence="5" id="KW-0418">Kinase</keyword>
<feature type="compositionally biased region" description="Low complexity" evidence="9">
    <location>
        <begin position="162"/>
        <end position="171"/>
    </location>
</feature>
<feature type="compositionally biased region" description="Low complexity" evidence="9">
    <location>
        <begin position="2979"/>
        <end position="3008"/>
    </location>
</feature>
<dbReference type="SUPFAM" id="SSF56112">
    <property type="entry name" value="Protein kinase-like (PK-like)"/>
    <property type="match status" value="1"/>
</dbReference>
<dbReference type="PROSITE" id="PS50011">
    <property type="entry name" value="PROTEIN_KINASE_DOM"/>
    <property type="match status" value="1"/>
</dbReference>
<feature type="compositionally biased region" description="Polar residues" evidence="9">
    <location>
        <begin position="2024"/>
        <end position="2035"/>
    </location>
</feature>
<dbReference type="Gene3D" id="1.10.510.10">
    <property type="entry name" value="Transferase(Phosphotransferase) domain 1"/>
    <property type="match status" value="2"/>
</dbReference>
<feature type="region of interest" description="Disordered" evidence="9">
    <location>
        <begin position="417"/>
        <end position="443"/>
    </location>
</feature>
<keyword evidence="13" id="KW-1185">Reference proteome</keyword>
<evidence type="ECO:0000256" key="9">
    <source>
        <dbReference type="SAM" id="MobiDB-lite"/>
    </source>
</evidence>
<dbReference type="PROSITE" id="PS50979">
    <property type="entry name" value="BC"/>
    <property type="match status" value="1"/>
</dbReference>
<evidence type="ECO:0000256" key="1">
    <source>
        <dbReference type="ARBA" id="ARBA00022527"/>
    </source>
</evidence>
<dbReference type="PANTHER" id="PTHR11042">
    <property type="entry name" value="EUKARYOTIC TRANSLATION INITIATION FACTOR 2-ALPHA KINASE EIF2-ALPHA KINASE -RELATED"/>
    <property type="match status" value="1"/>
</dbReference>
<evidence type="ECO:0000313" key="12">
    <source>
        <dbReference type="EMBL" id="KAG5506461.1"/>
    </source>
</evidence>
<feature type="compositionally biased region" description="Polar residues" evidence="9">
    <location>
        <begin position="2342"/>
        <end position="2354"/>
    </location>
</feature>
<feature type="compositionally biased region" description="Polar residues" evidence="9">
    <location>
        <begin position="581"/>
        <end position="592"/>
    </location>
</feature>
<keyword evidence="1" id="KW-0723">Serine/threonine-protein kinase</keyword>
<dbReference type="Pfam" id="PF07714">
    <property type="entry name" value="PK_Tyr_Ser-Thr"/>
    <property type="match status" value="1"/>
</dbReference>
<feature type="region of interest" description="Disordered" evidence="9">
    <location>
        <begin position="1902"/>
        <end position="1952"/>
    </location>
</feature>
<feature type="compositionally biased region" description="Low complexity" evidence="9">
    <location>
        <begin position="2267"/>
        <end position="2284"/>
    </location>
</feature>
<feature type="region of interest" description="Disordered" evidence="9">
    <location>
        <begin position="3355"/>
        <end position="3385"/>
    </location>
</feature>
<feature type="region of interest" description="Disordered" evidence="9">
    <location>
        <begin position="1595"/>
        <end position="1621"/>
    </location>
</feature>
<feature type="compositionally biased region" description="Low complexity" evidence="9">
    <location>
        <begin position="430"/>
        <end position="442"/>
    </location>
</feature>
<feature type="region of interest" description="Disordered" evidence="9">
    <location>
        <begin position="2535"/>
        <end position="2585"/>
    </location>
</feature>
<feature type="region of interest" description="Disordered" evidence="9">
    <location>
        <begin position="3208"/>
        <end position="3228"/>
    </location>
</feature>
<feature type="binding site" evidence="8">
    <location>
        <position position="2901"/>
    </location>
    <ligand>
        <name>ATP</name>
        <dbReference type="ChEBI" id="CHEBI:30616"/>
    </ligand>
</feature>
<feature type="compositionally biased region" description="Low complexity" evidence="9">
    <location>
        <begin position="2551"/>
        <end position="2567"/>
    </location>
</feature>
<evidence type="ECO:0000256" key="2">
    <source>
        <dbReference type="ARBA" id="ARBA00022598"/>
    </source>
</evidence>
<sequence>MATMPERPPGLSMDGAAVSTLSPLCRNSVAHNHGAHQQPSVHPTLATSTGGGNNCNGDSAAAGMPLKSPFSTLLSACSLGPNTPPLLSSQTSCSAMSIGEAHPAPAGYSESPPQDVPADVVARLNPLLLCMAQVLCNCPLAEAMCPALVVGNSKEHILAAETTSATPASSSRSDQMDALATRTTTGTENPVSQKKTLSFSVRSAPNYVASSNLPHHADPLHSLVDNATAVDCQNDEPTEGTRGIQQHHHSVAAGVEGDTSNATVEGAGGPKASWTDTSNMPVSVSKTSRRGISTSWRNEANATATVGKNPAAATTAENPCPPLNSSPADQCTNDDLKPSPPGTWPIVYANDAAVSMMGCHTLEEVMAPAFDDMFCCFVRAPPVRSSGGSIANNNPLASLLAITTSSTSQLTCCGVSEVTSNGEGDDREPQTQQQSSNTAAQPEWRKLQTLDELLAVPQSYVILYCKHTSAYYAAFVASRQSIKSQRTILNDEKARWALPAKATSKMPPATAAATSATNAGTSLEKSHLATLNQPPRSASHQCQPHSPVPKKVSPAIADAPLSRLTDSEEAIAVDKSERRTSMTTVATNSPSDLGSDLSGAASPLMMQQQQQQQKGQTRYLEIYILQRLQSSIPAAGAARPAATRTVALELPPTLTLSAGSAFEARQPRPRTKSSPDWRFAAHLTPPFEEAPRFRSPQSSQPTGQRLPRLPISPSATTTAIGTAMSGAYPLDAEAPRMPCVPYVDRSHPISLLPSEQNRRRCQNSRAETSEDLASNSSQRPRCVSHFPNRSASRTSGCRKMPSANSEGTTSALRNTSLHTNQNNLLELSYPPLQVNLAQPTSATSDCLYGASAPASAPPAVAAVCELPLPSSYKPGEKPRNNRTTRSMKTALHAHQPKTNSRNQGSCQAQQQFPTGLAEDEDGATAAADGVSDDVVMQLKGGAVTKPWTGIPPLLQPASEAAFPKCRPRSAQPSATNIAITLLSGTRSRMFSPLDQPVGHTCQDKNKGCSQHHPVAFAGGPPPSARGRGDSQKLTHSSVSPLNSYPSITHHSTHSGRRLSLVGSDTPSVFGERRLSQSVFPGATIAALQQQQHQLSDWVISTETSVAQPLGNMSSTSRQRGNEVDQIEIRKLADRVRSQRGIVAVLTSRRLPQTIIFNSIAFMMILQHVLRFQHGNGVAQVACILNVRSKTQLVIDMIPVEVLMRTSGRTTRTETVKESRSTYSVSPVSHSLSTSWRTNNLNAESGNGSGTITETVAKGNKPASTLYAQSYGQHATPVLMSSPSLSAHATPSQQKALRLAIVELLGAKLEELDVLYSKEESRQALPHSAWELDGNADGLPSSPSGTGSGSFADPDNNEVLPTATGPTKAASSVGGGADDNETTSAPHGLRRHDLARVPAPIRAKGDGEEIQTEMPLCASQSSFIPCVSPRQPHDDDMRHLHSKAYYSHLNQQLAHKRHSYPTHPTANAQQRALASCAVSRGGDHENKSRRSASCDLGTCSGSVKQLKGRGCAWGQGAAALSARRSSCKAFPVAQATMVTDAATRAVSSSASGSMRREGSNPRGRVEARLAADSRQVRSLYPSRSSSVVVTTISDTTGVAPGDAKKRRSTTKTSSTIHTPDPRIADAWMLETGQQQQIDEGGDEELWRRRVHINKSENIGVIEAAAKRRPKSLRSYYSGSENQCQEPRHRHRSNVPRSHYLSPEMEETLSMCDGAARIRADTYEARVRIPFTTPDRLELLSQLGNVQLSKHRGISVLGVNLVNLATDEAAAKAAEPLPQIIPLRYDLVANSYLRHAHSKQVTSEPLMSPTTTSKSSSDKAAACASADKAESKEKSTTVIAEPGNTKVETEAAAATAAAANAPITHTFSKPPPPAAGAASSAISQLHPPSLVTPSTTTFAATTFSESINGSGPTDIGSRNDTPDGARYPTRANSSSMAAVPCSAAPATRADPDKMMTPLGASLRKERLTVSAGTAEMETAQLQVGNTLDFSTAHASEDDLLASDLSVASKEELPNVEDVADRRRVSWPTTSGEASASQRHAGASELLMDPSQTSGTRRSGYRGLSMLSMAAADNDDNNDDDDGEPQLSDKTAAALEAEAVKSKVDCMRRPSFSVENRAGKPSEGDSLRAVAAAAAAAAAASTSSLNLSGASLQRKATGLQLPTVLLNDTTVTSEGKHRGAAGAKKGEKERPTLHRRTSSPLASVQNARQPPLSTEAVTPEAEVSKAVNTAATVSTGVAHFLPQQQQQQQQKPQPQSNLAPGSDHYVVERSAQSAQTATPRTPATTSQELRQTPFHVELSSGESWAVTSQSALMSPSSNVLSASCTIGESGASTTAKGWTERAAHNSLSGTRSAQQGLFSPYPGCLPHPIKSDTTPLGGGSVNQTELHKTHNSAEQGFVSVCTQRSGKTEIVGYMLSTSAVAALSSLSTALEKEGDERHDGSMKAGNREDSEGAKRSGASPATVSVAALPVPIVAEAGDAKASPQKPSELSALSRQAPKSVVATGISMHTTLLSISSNPAISTAAAKGDMVTPLMGEKSRKVSNDPVEQKHGCRSGSPTTPAAARSAAGAGEDLNGSSSGFCSPSRRDESNDSFADGFADIFGLVTRPQQLTTLRRCAKMHGRGACDHGPVSSGSAPSTLTEALQEFTPSFSTVNDGAVVAVRPIPLSTASVSSPSQSRADKGLSNSENGNVVRIAGLSSTTPSSLQNEDTLYQSIASRFAAEETTEQEERGNLHVLVYTTRVYPEVEELLGIYGHCATFVTNTTRMLRYARSGLQFFDAVIVEWVDSLISAEVYEMFAKHAIEETVVVFFISTKPGVSTPTVKGEDIMTDATVVMRANDLLDGLLSRSVLEEVQQLIRRRRLLRSMLSMRKEHAYQIVGNIGSGAFGDVFEVMMYVSRGRLAMKRIFLNNMKLRQLEIINREVSIMRSLDHPNIVSFSHTRLEDKAYAIFMELCDGTLADHLEPSLTSRRAMEEQQHHHHSGAGTLAGGADDAMSITSASRRSNSASGNGSDSEEDFTGAPRTATHTSGEAVKPSPSICRPAATKLTRPQDAVMIVHDIASALSYLHSRGIVHRDIKPANVLFANGMAKLGDFGCAVRVSESRKLHNMKGTVGYMAPEMVLGETYTESCDLWSFGCLIAKIMGITLGHLNGLHMPALIELYQSIPQTGSLPLTLTNETRSRFGNHYTEAATHRVLKALKFAMQMDTTARQKVTSPHLTSSVNGSSTAEGNVGQNDSRQAFFFDDGALHNTCTPVTFTDQELLCNTELEDTVDPRHPVLCMTTSDMDVLGEFTVQLPASLVDLFNRLLHRDPTKRMTAAEVLDHQVSWDVEWMACMMKEIHEASSLLAQSAAYTQGMTPEVSEPLRGGVRPGRGRVPQGEEGAATPHPVKAGNLALLPIHTDSAEAAQVDNASGGRGTNIPPNRNSYMFNLSLSSDSDAEAADN</sequence>
<feature type="domain" description="Biotin carboxylation" evidence="11">
    <location>
        <begin position="2886"/>
        <end position="3440"/>
    </location>
</feature>
<dbReference type="Proteomes" id="UP000674318">
    <property type="component" value="Unassembled WGS sequence"/>
</dbReference>
<feature type="compositionally biased region" description="Polar residues" evidence="9">
    <location>
        <begin position="181"/>
        <end position="195"/>
    </location>
</feature>
<evidence type="ECO:0000256" key="3">
    <source>
        <dbReference type="ARBA" id="ARBA00022679"/>
    </source>
</evidence>
<feature type="compositionally biased region" description="Polar residues" evidence="9">
    <location>
        <begin position="1903"/>
        <end position="1917"/>
    </location>
</feature>
<feature type="region of interest" description="Disordered" evidence="9">
    <location>
        <begin position="2168"/>
        <end position="2218"/>
    </location>
</feature>
<protein>
    <submittedName>
        <fullName evidence="12">Uncharacterized protein</fullName>
    </submittedName>
</protein>
<accession>A0A836I875</accession>
<feature type="compositionally biased region" description="Basic and acidic residues" evidence="9">
    <location>
        <begin position="2009"/>
        <end position="2021"/>
    </location>
</feature>
<feature type="compositionally biased region" description="Low complexity" evidence="9">
    <location>
        <begin position="502"/>
        <end position="522"/>
    </location>
</feature>
<dbReference type="InterPro" id="IPR050339">
    <property type="entry name" value="CC_SR_Kinase"/>
</dbReference>
<dbReference type="GeneID" id="94291994"/>
<dbReference type="InterPro" id="IPR011009">
    <property type="entry name" value="Kinase-like_dom_sf"/>
</dbReference>
<feature type="compositionally biased region" description="Polar residues" evidence="9">
    <location>
        <begin position="35"/>
        <end position="48"/>
    </location>
</feature>
<evidence type="ECO:0000259" key="11">
    <source>
        <dbReference type="PROSITE" id="PS50979"/>
    </source>
</evidence>
<dbReference type="InterPro" id="IPR017441">
    <property type="entry name" value="Protein_kinase_ATP_BS"/>
</dbReference>
<feature type="region of interest" description="Disordered" evidence="9">
    <location>
        <begin position="2239"/>
        <end position="2258"/>
    </location>
</feature>
<keyword evidence="3" id="KW-0808">Transferase</keyword>
<feature type="region of interest" description="Disordered" evidence="9">
    <location>
        <begin position="31"/>
        <end position="52"/>
    </location>
</feature>